<dbReference type="InterPro" id="IPR003593">
    <property type="entry name" value="AAA+_ATPase"/>
</dbReference>
<dbReference type="Proteomes" id="UP000529946">
    <property type="component" value="Unassembled WGS sequence"/>
</dbReference>
<evidence type="ECO:0000259" key="9">
    <source>
        <dbReference type="PROSITE" id="PS50893"/>
    </source>
</evidence>
<comment type="caution">
    <text evidence="11">The sequence shown here is derived from an EMBL/GenBank/DDBJ whole genome shotgun (WGS) entry which is preliminary data.</text>
</comment>
<dbReference type="InterPro" id="IPR011527">
    <property type="entry name" value="ABC1_TM_dom"/>
</dbReference>
<dbReference type="GO" id="GO:0005524">
    <property type="term" value="F:ATP binding"/>
    <property type="evidence" value="ECO:0007669"/>
    <property type="project" value="UniProtKB-KW"/>
</dbReference>
<keyword evidence="12" id="KW-1185">Reference proteome</keyword>
<dbReference type="PANTHER" id="PTHR43394">
    <property type="entry name" value="ATP-DEPENDENT PERMEASE MDL1, MITOCHONDRIAL"/>
    <property type="match status" value="1"/>
</dbReference>
<sequence length="616" mass="65898">MTDMTAPAADAADLRGRPGAGALMAEQMAEAGGRREKRRDIRPLARLIPYALRHKGHLALAGFWLIVSTATSLSLTAAARGAIDHGFEGGGQRLNLWFMLLGLNAVFLGVATAVRYFYVTKTGERVVADLRKGLFDRILTLDPAFYAKMRTGEVLSRLTTDIALIETLMTTSVSFALRNFLTLVGGVILLFVVSPKLTALVLLVVPLLLGPIFLFGRTVRKLTVTTQDKFANAVGFAGESVDAIETVQAFGRVRSAVTRFGEAVESAFESSLVRMRARALMTAMIIVVMFGGVTLVLWLGAQDVIAGRMSPGALLQFVLLSVFAAGAVGALGESWGDVQKAAGAMERIDELMRSEPAIAAPATPRALPSPPIGEVSMSAVQFAYPGRPDLPALKGFSLTVRPGETVALVGPSGAGKSTVFRLLLRFYDPQSGMVSVDGVDVREADPVDVRARFAWVSQEAPLFSGSASENIRFGRESASEDEVRAAADEAQALGFIEALPEQFDTPLGERGKSLSGGQRQRLAIARALVREAPILLLDEATSALDAENERLVQAALDPAMETRTTLVIAHRLATVLRADRIVVMEDGKVAEEGTHHALMALGGLYARLAELQFRAD</sequence>
<dbReference type="Gene3D" id="1.20.1560.10">
    <property type="entry name" value="ABC transporter type 1, transmembrane domain"/>
    <property type="match status" value="1"/>
</dbReference>
<organism evidence="11 12">
    <name type="scientific">Brevundimonas lenta</name>
    <dbReference type="NCBI Taxonomy" id="424796"/>
    <lineage>
        <taxon>Bacteria</taxon>
        <taxon>Pseudomonadati</taxon>
        <taxon>Pseudomonadota</taxon>
        <taxon>Alphaproteobacteria</taxon>
        <taxon>Caulobacterales</taxon>
        <taxon>Caulobacteraceae</taxon>
        <taxon>Brevundimonas</taxon>
    </lineage>
</organism>
<dbReference type="InterPro" id="IPR011918">
    <property type="entry name" value="ABC_MsbA_ATP-bd"/>
</dbReference>
<dbReference type="RefSeq" id="WP_183204585.1">
    <property type="nucleotide sequence ID" value="NZ_BAAAER010000009.1"/>
</dbReference>
<dbReference type="PANTHER" id="PTHR43394:SF1">
    <property type="entry name" value="ATP-BINDING CASSETTE SUB-FAMILY B MEMBER 10, MITOCHONDRIAL"/>
    <property type="match status" value="1"/>
</dbReference>
<dbReference type="PROSITE" id="PS50893">
    <property type="entry name" value="ABC_TRANSPORTER_2"/>
    <property type="match status" value="1"/>
</dbReference>
<keyword evidence="3" id="KW-0547">Nucleotide-binding</keyword>
<dbReference type="SUPFAM" id="SSF52540">
    <property type="entry name" value="P-loop containing nucleoside triphosphate hydrolases"/>
    <property type="match status" value="1"/>
</dbReference>
<proteinExistence type="predicted"/>
<dbReference type="InterPro" id="IPR027417">
    <property type="entry name" value="P-loop_NTPase"/>
</dbReference>
<evidence type="ECO:0000256" key="3">
    <source>
        <dbReference type="ARBA" id="ARBA00022741"/>
    </source>
</evidence>
<evidence type="ECO:0000313" key="11">
    <source>
        <dbReference type="EMBL" id="MBB4083497.1"/>
    </source>
</evidence>
<keyword evidence="4 11" id="KW-0067">ATP-binding</keyword>
<dbReference type="PROSITE" id="PS00211">
    <property type="entry name" value="ABC_TRANSPORTER_1"/>
    <property type="match status" value="1"/>
</dbReference>
<evidence type="ECO:0000313" key="12">
    <source>
        <dbReference type="Proteomes" id="UP000529946"/>
    </source>
</evidence>
<evidence type="ECO:0000256" key="7">
    <source>
        <dbReference type="ARBA" id="ARBA00024725"/>
    </source>
</evidence>
<feature type="transmembrane region" description="Helical" evidence="8">
    <location>
        <begin position="199"/>
        <end position="219"/>
    </location>
</feature>
<feature type="transmembrane region" description="Helical" evidence="8">
    <location>
        <begin position="279"/>
        <end position="301"/>
    </location>
</feature>
<evidence type="ECO:0000256" key="5">
    <source>
        <dbReference type="ARBA" id="ARBA00022989"/>
    </source>
</evidence>
<dbReference type="NCBIfam" id="TIGR02204">
    <property type="entry name" value="MsbA_rel"/>
    <property type="match status" value="1"/>
</dbReference>
<protein>
    <submittedName>
        <fullName evidence="11">ATP-binding cassette subfamily B protein</fullName>
    </submittedName>
</protein>
<evidence type="ECO:0000256" key="1">
    <source>
        <dbReference type="ARBA" id="ARBA00004651"/>
    </source>
</evidence>
<keyword evidence="5 8" id="KW-1133">Transmembrane helix</keyword>
<dbReference type="InterPro" id="IPR003439">
    <property type="entry name" value="ABC_transporter-like_ATP-bd"/>
</dbReference>
<dbReference type="InterPro" id="IPR039421">
    <property type="entry name" value="Type_1_exporter"/>
</dbReference>
<comment type="function">
    <text evidence="7">Part of an ABC transporter complex. Transmembrane domains (TMD) form a pore in the inner membrane and the ATP-binding domain (NBD) is responsible for energy generation.</text>
</comment>
<evidence type="ECO:0000259" key="10">
    <source>
        <dbReference type="PROSITE" id="PS50929"/>
    </source>
</evidence>
<dbReference type="FunFam" id="3.40.50.300:FF:000218">
    <property type="entry name" value="Multidrug ABC transporter ATP-binding protein"/>
    <property type="match status" value="1"/>
</dbReference>
<accession>A0A7W6JE87</accession>
<feature type="transmembrane region" description="Helical" evidence="8">
    <location>
        <begin position="313"/>
        <end position="331"/>
    </location>
</feature>
<feature type="transmembrane region" description="Helical" evidence="8">
    <location>
        <begin position="58"/>
        <end position="83"/>
    </location>
</feature>
<keyword evidence="2 8" id="KW-0812">Transmembrane</keyword>
<evidence type="ECO:0000256" key="6">
    <source>
        <dbReference type="ARBA" id="ARBA00023136"/>
    </source>
</evidence>
<feature type="transmembrane region" description="Helical" evidence="8">
    <location>
        <begin position="95"/>
        <end position="118"/>
    </location>
</feature>
<dbReference type="SMART" id="SM00382">
    <property type="entry name" value="AAA"/>
    <property type="match status" value="1"/>
</dbReference>
<comment type="subcellular location">
    <subcellularLocation>
        <location evidence="1">Cell membrane</location>
        <topology evidence="1">Multi-pass membrane protein</topology>
    </subcellularLocation>
</comment>
<evidence type="ECO:0000256" key="2">
    <source>
        <dbReference type="ARBA" id="ARBA00022692"/>
    </source>
</evidence>
<dbReference type="GO" id="GO:0005886">
    <property type="term" value="C:plasma membrane"/>
    <property type="evidence" value="ECO:0007669"/>
    <property type="project" value="UniProtKB-SubCell"/>
</dbReference>
<dbReference type="Gene3D" id="3.40.50.300">
    <property type="entry name" value="P-loop containing nucleotide triphosphate hydrolases"/>
    <property type="match status" value="1"/>
</dbReference>
<dbReference type="Pfam" id="PF00005">
    <property type="entry name" value="ABC_tran"/>
    <property type="match status" value="1"/>
</dbReference>
<gene>
    <name evidence="11" type="ORF">GGR12_002363</name>
</gene>
<dbReference type="AlphaFoldDB" id="A0A7W6JE87"/>
<feature type="transmembrane region" description="Helical" evidence="8">
    <location>
        <begin position="175"/>
        <end position="193"/>
    </location>
</feature>
<dbReference type="CDD" id="cd18575">
    <property type="entry name" value="ABC_6TM_bac_exporter_ABCB8_10_like"/>
    <property type="match status" value="1"/>
</dbReference>
<evidence type="ECO:0000256" key="4">
    <source>
        <dbReference type="ARBA" id="ARBA00022840"/>
    </source>
</evidence>
<feature type="domain" description="ABC transporter" evidence="9">
    <location>
        <begin position="375"/>
        <end position="611"/>
    </location>
</feature>
<dbReference type="GO" id="GO:0016887">
    <property type="term" value="F:ATP hydrolysis activity"/>
    <property type="evidence" value="ECO:0007669"/>
    <property type="project" value="InterPro"/>
</dbReference>
<dbReference type="Pfam" id="PF00664">
    <property type="entry name" value="ABC_membrane"/>
    <property type="match status" value="1"/>
</dbReference>
<dbReference type="InterPro" id="IPR017871">
    <property type="entry name" value="ABC_transporter-like_CS"/>
</dbReference>
<dbReference type="GO" id="GO:0015421">
    <property type="term" value="F:ABC-type oligopeptide transporter activity"/>
    <property type="evidence" value="ECO:0007669"/>
    <property type="project" value="TreeGrafter"/>
</dbReference>
<dbReference type="GO" id="GO:0090374">
    <property type="term" value="P:oligopeptide export from mitochondrion"/>
    <property type="evidence" value="ECO:0007669"/>
    <property type="project" value="TreeGrafter"/>
</dbReference>
<feature type="domain" description="ABC transmembrane type-1" evidence="10">
    <location>
        <begin position="59"/>
        <end position="340"/>
    </location>
</feature>
<evidence type="ECO:0000256" key="8">
    <source>
        <dbReference type="SAM" id="Phobius"/>
    </source>
</evidence>
<dbReference type="SUPFAM" id="SSF90123">
    <property type="entry name" value="ABC transporter transmembrane region"/>
    <property type="match status" value="1"/>
</dbReference>
<dbReference type="InterPro" id="IPR036640">
    <property type="entry name" value="ABC1_TM_sf"/>
</dbReference>
<dbReference type="EMBL" id="JACIDM010000002">
    <property type="protein sequence ID" value="MBB4083497.1"/>
    <property type="molecule type" value="Genomic_DNA"/>
</dbReference>
<name>A0A7W6JE87_9CAUL</name>
<dbReference type="PROSITE" id="PS50929">
    <property type="entry name" value="ABC_TM1F"/>
    <property type="match status" value="1"/>
</dbReference>
<reference evidence="11 12" key="1">
    <citation type="submission" date="2020-08" db="EMBL/GenBank/DDBJ databases">
        <title>Genomic Encyclopedia of Type Strains, Phase IV (KMG-IV): sequencing the most valuable type-strain genomes for metagenomic binning, comparative biology and taxonomic classification.</title>
        <authorList>
            <person name="Goeker M."/>
        </authorList>
    </citation>
    <scope>NUCLEOTIDE SEQUENCE [LARGE SCALE GENOMIC DNA]</scope>
    <source>
        <strain evidence="11 12">DSM 23960</strain>
    </source>
</reference>
<keyword evidence="6 8" id="KW-0472">Membrane</keyword>